<evidence type="ECO:0000256" key="7">
    <source>
        <dbReference type="ARBA" id="ARBA00023004"/>
    </source>
</evidence>
<evidence type="ECO:0000256" key="9">
    <source>
        <dbReference type="SAM" id="MobiDB-lite"/>
    </source>
</evidence>
<evidence type="ECO:0000256" key="6">
    <source>
        <dbReference type="ARBA" id="ARBA00023002"/>
    </source>
</evidence>
<name>A0A1T3NZJ4_9ACTN</name>
<dbReference type="PANTHER" id="PTHR30521">
    <property type="entry name" value="DEFERROCHELATASE/PEROXIDASE"/>
    <property type="match status" value="1"/>
</dbReference>
<evidence type="ECO:0000259" key="12">
    <source>
        <dbReference type="Pfam" id="PF20628"/>
    </source>
</evidence>
<feature type="region of interest" description="Disordered" evidence="9">
    <location>
        <begin position="19"/>
        <end position="56"/>
    </location>
</feature>
<organism evidence="13 14">
    <name type="scientific">Embleya scabrispora</name>
    <dbReference type="NCBI Taxonomy" id="159449"/>
    <lineage>
        <taxon>Bacteria</taxon>
        <taxon>Bacillati</taxon>
        <taxon>Actinomycetota</taxon>
        <taxon>Actinomycetes</taxon>
        <taxon>Kitasatosporales</taxon>
        <taxon>Streptomycetaceae</taxon>
        <taxon>Embleya</taxon>
    </lineage>
</organism>
<keyword evidence="4" id="KW-0479">Metal-binding</keyword>
<keyword evidence="6" id="KW-0560">Oxidoreductase</keyword>
<feature type="chain" id="PRO_5039017457" description="Peroxidase" evidence="10">
    <location>
        <begin position="21"/>
        <end position="382"/>
    </location>
</feature>
<keyword evidence="14" id="KW-1185">Reference proteome</keyword>
<evidence type="ECO:0000256" key="4">
    <source>
        <dbReference type="ARBA" id="ARBA00022723"/>
    </source>
</evidence>
<dbReference type="Proteomes" id="UP000190037">
    <property type="component" value="Unassembled WGS sequence"/>
</dbReference>
<dbReference type="InterPro" id="IPR048327">
    <property type="entry name" value="Dyp_perox_N"/>
</dbReference>
<comment type="similarity">
    <text evidence="8">Belongs to the DyP-type peroxidase family.</text>
</comment>
<evidence type="ECO:0000256" key="3">
    <source>
        <dbReference type="ARBA" id="ARBA00022617"/>
    </source>
</evidence>
<gene>
    <name evidence="13" type="ORF">B4N89_16170</name>
</gene>
<keyword evidence="2" id="KW-0575">Peroxidase</keyword>
<dbReference type="GO" id="GO:0005829">
    <property type="term" value="C:cytosol"/>
    <property type="evidence" value="ECO:0007669"/>
    <property type="project" value="TreeGrafter"/>
</dbReference>
<dbReference type="InterPro" id="IPR048328">
    <property type="entry name" value="Dyp_perox_C"/>
</dbReference>
<dbReference type="STRING" id="159449.B4N89_16170"/>
<dbReference type="EMBL" id="MWQN01000001">
    <property type="protein sequence ID" value="OPC82263.1"/>
    <property type="molecule type" value="Genomic_DNA"/>
</dbReference>
<accession>A0A1T3NZJ4</accession>
<evidence type="ECO:0000256" key="10">
    <source>
        <dbReference type="SAM" id="SignalP"/>
    </source>
</evidence>
<dbReference type="SUPFAM" id="SSF54909">
    <property type="entry name" value="Dimeric alpha+beta barrel"/>
    <property type="match status" value="1"/>
</dbReference>
<feature type="signal peptide" evidence="10">
    <location>
        <begin position="1"/>
        <end position="20"/>
    </location>
</feature>
<dbReference type="OrthoDB" id="9781066at2"/>
<proteinExistence type="inferred from homology"/>
<evidence type="ECO:0000313" key="13">
    <source>
        <dbReference type="EMBL" id="OPC82263.1"/>
    </source>
</evidence>
<dbReference type="AlphaFoldDB" id="A0A1T3NZJ4"/>
<feature type="domain" description="Dyp-type peroxidase N-terminal" evidence="11">
    <location>
        <begin position="50"/>
        <end position="191"/>
    </location>
</feature>
<dbReference type="Pfam" id="PF20628">
    <property type="entry name" value="Dyp_perox_C"/>
    <property type="match status" value="1"/>
</dbReference>
<keyword evidence="5 10" id="KW-0732">Signal</keyword>
<dbReference type="PANTHER" id="PTHR30521:SF4">
    <property type="entry name" value="DEFERROCHELATASE"/>
    <property type="match status" value="1"/>
</dbReference>
<evidence type="ECO:0000259" key="11">
    <source>
        <dbReference type="Pfam" id="PF04261"/>
    </source>
</evidence>
<evidence type="ECO:0000256" key="1">
    <source>
        <dbReference type="ARBA" id="ARBA00001970"/>
    </source>
</evidence>
<dbReference type="InterPro" id="IPR011008">
    <property type="entry name" value="Dimeric_a/b-barrel"/>
</dbReference>
<feature type="domain" description="Dyp-type peroxidase C-terminal" evidence="12">
    <location>
        <begin position="200"/>
        <end position="369"/>
    </location>
</feature>
<evidence type="ECO:0000256" key="5">
    <source>
        <dbReference type="ARBA" id="ARBA00022729"/>
    </source>
</evidence>
<comment type="caution">
    <text evidence="13">The sequence shown here is derived from an EMBL/GenBank/DDBJ whole genome shotgun (WGS) entry which is preliminary data.</text>
</comment>
<dbReference type="InterPro" id="IPR006314">
    <property type="entry name" value="Dyp_peroxidase"/>
</dbReference>
<dbReference type="NCBIfam" id="TIGR01413">
    <property type="entry name" value="Dyp_perox_fam"/>
    <property type="match status" value="1"/>
</dbReference>
<keyword evidence="3" id="KW-0349">Heme</keyword>
<evidence type="ECO:0000313" key="14">
    <source>
        <dbReference type="Proteomes" id="UP000190037"/>
    </source>
</evidence>
<comment type="cofactor">
    <cofactor evidence="1">
        <name>heme b</name>
        <dbReference type="ChEBI" id="CHEBI:60344"/>
    </cofactor>
</comment>
<keyword evidence="7" id="KW-0408">Iron</keyword>
<dbReference type="RefSeq" id="WP_078976532.1">
    <property type="nucleotide sequence ID" value="NZ_MWQN01000001.1"/>
</dbReference>
<sequence length="382" mass="40513">MGRRALLATGAALAATLGAAAEPQASRPRRRDTASDAPPTAAIPFHGLRQAGVTGPQLPTTHILSFDVPPTTAGADRETLRNILAALTHTLSGAAAGTLPDPRLHTGEPTRLACVVGVGVGLATRLALNVPAELADLPAFPGDRLDPARSNGDILLQLCAADRWTLTIVAELATAAAQSAGAVPRWTQSGFLPHTPPGITPRNLFGLKDGTANPDDPTAGRWVWGPPGAHEHATTLVFRKIHMDVAAFAAVPQDHQNKMIGRRATDGVPLTGTTEHDDPDIYAKNPDGSYIIPATAHVRLTSPRLDAGARMLRRSYNYDDAPTDRGLLFCAYMRDPALFTRVQSRLAARDALNPYLEHRSSAVAYILPGSTADEPLGNRLWT</sequence>
<dbReference type="GO" id="GO:0020037">
    <property type="term" value="F:heme binding"/>
    <property type="evidence" value="ECO:0007669"/>
    <property type="project" value="InterPro"/>
</dbReference>
<evidence type="ECO:0000256" key="2">
    <source>
        <dbReference type="ARBA" id="ARBA00022559"/>
    </source>
</evidence>
<dbReference type="PROSITE" id="PS51404">
    <property type="entry name" value="DYP_PEROXIDASE"/>
    <property type="match status" value="1"/>
</dbReference>
<dbReference type="Pfam" id="PF04261">
    <property type="entry name" value="Dyp_perox_N"/>
    <property type="match status" value="1"/>
</dbReference>
<dbReference type="GO" id="GO:0046872">
    <property type="term" value="F:metal ion binding"/>
    <property type="evidence" value="ECO:0007669"/>
    <property type="project" value="UniProtKB-KW"/>
</dbReference>
<evidence type="ECO:0000256" key="8">
    <source>
        <dbReference type="ARBA" id="ARBA00025737"/>
    </source>
</evidence>
<dbReference type="GO" id="GO:0004601">
    <property type="term" value="F:peroxidase activity"/>
    <property type="evidence" value="ECO:0007669"/>
    <property type="project" value="UniProtKB-KW"/>
</dbReference>
<evidence type="ECO:0008006" key="15">
    <source>
        <dbReference type="Google" id="ProtNLM"/>
    </source>
</evidence>
<protein>
    <recommendedName>
        <fullName evidence="15">Peroxidase</fullName>
    </recommendedName>
</protein>
<reference evidence="13 14" key="1">
    <citation type="submission" date="2017-03" db="EMBL/GenBank/DDBJ databases">
        <title>Draft genome sequence of Streptomyces scabrisporus NF3, endophyte isolated from Amphipterygium adstringens.</title>
        <authorList>
            <person name="Vazquez M."/>
            <person name="Ceapa C.D."/>
            <person name="Rodriguez Luna D."/>
            <person name="Sanchez Esquivel S."/>
        </authorList>
    </citation>
    <scope>NUCLEOTIDE SEQUENCE [LARGE SCALE GENOMIC DNA]</scope>
    <source>
        <strain evidence="13 14">NF3</strain>
    </source>
</reference>